<dbReference type="InterPro" id="IPR017972">
    <property type="entry name" value="Cyt_P450_CS"/>
</dbReference>
<dbReference type="PROSITE" id="PS00086">
    <property type="entry name" value="CYTOCHROME_P450"/>
    <property type="match status" value="1"/>
</dbReference>
<evidence type="ECO:0000256" key="1">
    <source>
        <dbReference type="ARBA" id="ARBA00001971"/>
    </source>
</evidence>
<name>A0ABR3SJV7_9PEZI</name>
<evidence type="ECO:0000313" key="6">
    <source>
        <dbReference type="EMBL" id="KAL1622933.1"/>
    </source>
</evidence>
<dbReference type="PRINTS" id="PR00385">
    <property type="entry name" value="P450"/>
</dbReference>
<proteinExistence type="inferred from homology"/>
<evidence type="ECO:0000313" key="7">
    <source>
        <dbReference type="Proteomes" id="UP001521116"/>
    </source>
</evidence>
<dbReference type="InterPro" id="IPR036396">
    <property type="entry name" value="Cyt_P450_sf"/>
</dbReference>
<dbReference type="CDD" id="cd11058">
    <property type="entry name" value="CYP60B-like"/>
    <property type="match status" value="1"/>
</dbReference>
<evidence type="ECO:0000256" key="5">
    <source>
        <dbReference type="ARBA" id="ARBA00023004"/>
    </source>
</evidence>
<organism evidence="6 7">
    <name type="scientific">Neofusicoccum ribis</name>
    <dbReference type="NCBI Taxonomy" id="45134"/>
    <lineage>
        <taxon>Eukaryota</taxon>
        <taxon>Fungi</taxon>
        <taxon>Dikarya</taxon>
        <taxon>Ascomycota</taxon>
        <taxon>Pezizomycotina</taxon>
        <taxon>Dothideomycetes</taxon>
        <taxon>Dothideomycetes incertae sedis</taxon>
        <taxon>Botryosphaeriales</taxon>
        <taxon>Botryosphaeriaceae</taxon>
        <taxon>Neofusicoccum</taxon>
    </lineage>
</organism>
<dbReference type="InterPro" id="IPR036291">
    <property type="entry name" value="NAD(P)-bd_dom_sf"/>
</dbReference>
<dbReference type="Gene3D" id="3.40.50.720">
    <property type="entry name" value="NAD(P)-binding Rossmann-like Domain"/>
    <property type="match status" value="1"/>
</dbReference>
<keyword evidence="5" id="KW-0408">Iron</keyword>
<dbReference type="PANTHER" id="PTHR24305">
    <property type="entry name" value="CYTOCHROME P450"/>
    <property type="match status" value="1"/>
</dbReference>
<comment type="similarity">
    <text evidence="2">Belongs to the cytochrome P450 family.</text>
</comment>
<accession>A0ABR3SJV7</accession>
<dbReference type="SUPFAM" id="SSF48264">
    <property type="entry name" value="Cytochrome P450"/>
    <property type="match status" value="1"/>
</dbReference>
<sequence>MEKVRSLWDQGMCIPKPQFNGESLEDQSGRVIVVTGGYAGIGYELCKILYRKNGTIYMAGRSKDKYEEAVAKLRVEVPSSKGSLAFLQLDLARLDMIKASAEELLEKEKRLDVLVNNAGVMFPPDGSKTEAGYELQIATNGLGPFLFTRHLFPILCSTAASSPPNSVRVTWAASLAIDLMAPDAGMEFDENGDPKNFANNKTNYGQSKVANLFLAVEFAKRCEKHGILSISWNPGNIKTDLYRHISGIEAIVSKATLFPASLGVVPPLYAGWSPAVTMQDCLTESEYKHNLVFVFHMFRGDSLQWVDSIHRNYGEVVRLGPDRLSYTAPAAWKEIYGHKTANRKANPKDTRFLQGEANGFNSLLTEPDDTEHGAQRRIFAHAFSDRALGQQEDLIKRYVDDLIQLMFRAISKDPSGTAELDAVRLYNFTTFDIMGDLTFSEPLGNLENSEYSPWVHGIFDSFKAMTLIRQLNEYPALQKIWMAVMPMYLKKSAMINMQHCSERVSKRLDRGDTDHPDIWALIIRGGHKISRNSMNANSILFMLAGTETTATLLSGLTYLLLKNPDKYKRLVDEVRAFRNESELTIDTVRHMKYLVACIEEALRMYPPVPLGAFREVAQGGNEILGEYLPEKTRLAVIHWSAYYSPKNFKDPEVFLPERWMLDEPGFDEYHAYDKREVLQPFSYGPRNCLGKNLAYYEMRAILSRMLWNFDLELCPQSSQWINQQSWIIWSKPELMVRFTPRKI</sequence>
<protein>
    <recommendedName>
        <fullName evidence="8">Cytochrome P450 monooxygenase</fullName>
    </recommendedName>
</protein>
<dbReference type="Gene3D" id="1.10.630.10">
    <property type="entry name" value="Cytochrome P450"/>
    <property type="match status" value="1"/>
</dbReference>
<gene>
    <name evidence="6" type="ORF">SLS56_008541</name>
</gene>
<dbReference type="PRINTS" id="PR00463">
    <property type="entry name" value="EP450I"/>
</dbReference>
<comment type="caution">
    <text evidence="6">The sequence shown here is derived from an EMBL/GenBank/DDBJ whole genome shotgun (WGS) entry which is preliminary data.</text>
</comment>
<keyword evidence="7" id="KW-1185">Reference proteome</keyword>
<evidence type="ECO:0008006" key="8">
    <source>
        <dbReference type="Google" id="ProtNLM"/>
    </source>
</evidence>
<evidence type="ECO:0000256" key="4">
    <source>
        <dbReference type="ARBA" id="ARBA00022723"/>
    </source>
</evidence>
<keyword evidence="4" id="KW-0479">Metal-binding</keyword>
<dbReference type="Pfam" id="PF00067">
    <property type="entry name" value="p450"/>
    <property type="match status" value="1"/>
</dbReference>
<dbReference type="Proteomes" id="UP001521116">
    <property type="component" value="Unassembled WGS sequence"/>
</dbReference>
<dbReference type="SUPFAM" id="SSF51735">
    <property type="entry name" value="NAD(P)-binding Rossmann-fold domains"/>
    <property type="match status" value="1"/>
</dbReference>
<dbReference type="InterPro" id="IPR050121">
    <property type="entry name" value="Cytochrome_P450_monoxygenase"/>
</dbReference>
<reference evidence="6 7" key="1">
    <citation type="submission" date="2024-02" db="EMBL/GenBank/DDBJ databases">
        <title>De novo assembly and annotation of 12 fungi associated with fruit tree decline syndrome in Ontario, Canada.</title>
        <authorList>
            <person name="Sulman M."/>
            <person name="Ellouze W."/>
            <person name="Ilyukhin E."/>
        </authorList>
    </citation>
    <scope>NUCLEOTIDE SEQUENCE [LARGE SCALE GENOMIC DNA]</scope>
    <source>
        <strain evidence="6 7">M1-105</strain>
    </source>
</reference>
<dbReference type="InterPro" id="IPR001128">
    <property type="entry name" value="Cyt_P450"/>
</dbReference>
<dbReference type="InterPro" id="IPR002347">
    <property type="entry name" value="SDR_fam"/>
</dbReference>
<dbReference type="Pfam" id="PF00106">
    <property type="entry name" value="adh_short"/>
    <property type="match status" value="1"/>
</dbReference>
<evidence type="ECO:0000256" key="2">
    <source>
        <dbReference type="ARBA" id="ARBA00010617"/>
    </source>
</evidence>
<dbReference type="EMBL" id="JAJVDC020000128">
    <property type="protein sequence ID" value="KAL1622933.1"/>
    <property type="molecule type" value="Genomic_DNA"/>
</dbReference>
<keyword evidence="3" id="KW-0349">Heme</keyword>
<evidence type="ECO:0000256" key="3">
    <source>
        <dbReference type="ARBA" id="ARBA00022617"/>
    </source>
</evidence>
<dbReference type="PANTHER" id="PTHR24305:SF210">
    <property type="entry name" value="CYTOCHROME P450 MONOOXYGENASE ASQL-RELATED"/>
    <property type="match status" value="1"/>
</dbReference>
<comment type="cofactor">
    <cofactor evidence="1">
        <name>heme</name>
        <dbReference type="ChEBI" id="CHEBI:30413"/>
    </cofactor>
</comment>
<dbReference type="InterPro" id="IPR002401">
    <property type="entry name" value="Cyt_P450_E_grp-I"/>
</dbReference>